<organism evidence="2 3">
    <name type="scientific">Rhynocoris fuscipes</name>
    <dbReference type="NCBI Taxonomy" id="488301"/>
    <lineage>
        <taxon>Eukaryota</taxon>
        <taxon>Metazoa</taxon>
        <taxon>Ecdysozoa</taxon>
        <taxon>Arthropoda</taxon>
        <taxon>Hexapoda</taxon>
        <taxon>Insecta</taxon>
        <taxon>Pterygota</taxon>
        <taxon>Neoptera</taxon>
        <taxon>Paraneoptera</taxon>
        <taxon>Hemiptera</taxon>
        <taxon>Heteroptera</taxon>
        <taxon>Panheteroptera</taxon>
        <taxon>Cimicomorpha</taxon>
        <taxon>Reduviidae</taxon>
        <taxon>Harpactorinae</taxon>
        <taxon>Harpactorini</taxon>
        <taxon>Rhynocoris</taxon>
    </lineage>
</organism>
<keyword evidence="3" id="KW-1185">Reference proteome</keyword>
<evidence type="ECO:0000313" key="3">
    <source>
        <dbReference type="Proteomes" id="UP001461498"/>
    </source>
</evidence>
<comment type="caution">
    <text evidence="2">The sequence shown here is derived from an EMBL/GenBank/DDBJ whole genome shotgun (WGS) entry which is preliminary data.</text>
</comment>
<name>A0AAW1CN47_9HEMI</name>
<feature type="compositionally biased region" description="Pro residues" evidence="1">
    <location>
        <begin position="46"/>
        <end position="55"/>
    </location>
</feature>
<dbReference type="Proteomes" id="UP001461498">
    <property type="component" value="Unassembled WGS sequence"/>
</dbReference>
<sequence>MKGRLDSTPSTSTSTSPSPSPPAAPTPPPSLTSLLSSSSSPRVTTPLPPSPPPPSTATISNLLNEEKSLNNNNINKKSSSKFYKKSTSKKFNECNNGPIIIKSVFNEYNYDKKFNYLLISINNLEKFETINTELLYNIYLESLNFRYKQSANVCIPFQDDDKIIFKYDGFNILNQIINKFMISLSNNDDKDDSLINDLYILCLLYLLSGKSIVNRLYIEEKLTLNRIANAFPHICCELYANQIIEPILANDIIGIEIDDISTVIYCPLFPLVATKLLFKIKENILPQLLWIIIQNNNNNIITIYDDTSIDKSSFILSSTLSSTSSLSSSTSNDINSNSSSSLLNYNNIDNYIINIWYRIKRDIISSYLPEKIKIEKCLKWKLIDSNGRPELFWSMSRKLCLYYLDEEFSSSHLWPCLKREIETFFIPDD</sequence>
<feature type="region of interest" description="Disordered" evidence="1">
    <location>
        <begin position="1"/>
        <end position="56"/>
    </location>
</feature>
<dbReference type="EMBL" id="JAPXFL010000011">
    <property type="protein sequence ID" value="KAK9499490.1"/>
    <property type="molecule type" value="Genomic_DNA"/>
</dbReference>
<accession>A0AAW1CN47</accession>
<proteinExistence type="predicted"/>
<feature type="compositionally biased region" description="Low complexity" evidence="1">
    <location>
        <begin position="7"/>
        <end position="17"/>
    </location>
</feature>
<protein>
    <submittedName>
        <fullName evidence="2">Uncharacterized protein</fullName>
    </submittedName>
</protein>
<evidence type="ECO:0000256" key="1">
    <source>
        <dbReference type="SAM" id="MobiDB-lite"/>
    </source>
</evidence>
<feature type="compositionally biased region" description="Low complexity" evidence="1">
    <location>
        <begin position="31"/>
        <end position="45"/>
    </location>
</feature>
<reference evidence="2 3" key="1">
    <citation type="submission" date="2022-12" db="EMBL/GenBank/DDBJ databases">
        <title>Chromosome-level genome assembly of true bugs.</title>
        <authorList>
            <person name="Ma L."/>
            <person name="Li H."/>
        </authorList>
    </citation>
    <scope>NUCLEOTIDE SEQUENCE [LARGE SCALE GENOMIC DNA]</scope>
    <source>
        <strain evidence="2">Lab_2022b</strain>
    </source>
</reference>
<evidence type="ECO:0000313" key="2">
    <source>
        <dbReference type="EMBL" id="KAK9499490.1"/>
    </source>
</evidence>
<dbReference type="AlphaFoldDB" id="A0AAW1CN47"/>
<gene>
    <name evidence="2" type="ORF">O3M35_002519</name>
</gene>
<feature type="compositionally biased region" description="Pro residues" evidence="1">
    <location>
        <begin position="18"/>
        <end position="30"/>
    </location>
</feature>